<protein>
    <submittedName>
        <fullName evidence="3">Guanylate-binding protein</fullName>
    </submittedName>
</protein>
<keyword evidence="4" id="KW-1185">Reference proteome</keyword>
<evidence type="ECO:0000256" key="1">
    <source>
        <dbReference type="SAM" id="Coils"/>
    </source>
</evidence>
<dbReference type="Proteomes" id="UP001152795">
    <property type="component" value="Unassembled WGS sequence"/>
</dbReference>
<dbReference type="InterPro" id="IPR015894">
    <property type="entry name" value="Guanylate-bd_N"/>
</dbReference>
<organism evidence="3 4">
    <name type="scientific">Paramuricea clavata</name>
    <name type="common">Red gorgonian</name>
    <name type="synonym">Violescent sea-whip</name>
    <dbReference type="NCBI Taxonomy" id="317549"/>
    <lineage>
        <taxon>Eukaryota</taxon>
        <taxon>Metazoa</taxon>
        <taxon>Cnidaria</taxon>
        <taxon>Anthozoa</taxon>
        <taxon>Octocorallia</taxon>
        <taxon>Malacalcyonacea</taxon>
        <taxon>Plexauridae</taxon>
        <taxon>Paramuricea</taxon>
    </lineage>
</organism>
<reference evidence="3" key="1">
    <citation type="submission" date="2020-04" db="EMBL/GenBank/DDBJ databases">
        <authorList>
            <person name="Alioto T."/>
            <person name="Alioto T."/>
            <person name="Gomez Garrido J."/>
        </authorList>
    </citation>
    <scope>NUCLEOTIDE SEQUENCE</scope>
    <source>
        <strain evidence="3">A484AB</strain>
    </source>
</reference>
<evidence type="ECO:0000313" key="4">
    <source>
        <dbReference type="Proteomes" id="UP001152795"/>
    </source>
</evidence>
<dbReference type="GO" id="GO:0005525">
    <property type="term" value="F:GTP binding"/>
    <property type="evidence" value="ECO:0007669"/>
    <property type="project" value="InterPro"/>
</dbReference>
<dbReference type="OrthoDB" id="2135133at2759"/>
<sequence length="721" mass="80799">MASSSSSKPRVWPASVSKGGRALRANGNTDGKKCFSWITRNGEELQVSTPKPLQRPDVASYKFLNFMTVLGPARQGKSFLMNCLIGDSVFGTADTIGVCTKGIQVASVVHEVENGGGAFFVDTEGQGDEDVDSDTTLLTPILLLSKVILFNWKGGLQKNQILNELAILVEVGNCVSSNSFENDTSKFGHLHIVLRDFHFQGTSKEAFAMIFDEENKRGEKVKERNKVREKLLSSFESINVSIFPAPCEDVHDLDPNTTSEEFKESVKELKDAILDQMSQPRSFGTVVVNSQNVDVLVKKFVEELEEGDIVHVKSVVSQLQRGVVDEAKRCFEENLIEAYKEIDVPVRDGLEELLTQERDALLDAFEQNTAKVDLEAVYKDEVLEDLEHFADRELDAKRKENLLAIQSREAEQNGILATAVEEFRSAVESELRRGEEGSRQMQQRFPELKNRMVSNFVEKTRELDWIPEMVEKELERLKRWVSIRLDEKVKAKQKEEEYAERSEQHVRLSRAADDFRLGVESELQKSKEWSTSGLRQTFQQEKERLIGIFRNSTDGLRRISQQREAELEKLTSWAAKKFEEKVQAANEAERLREREQKLSRERAMLLKAQEQSFLSLTRPQPSVYDQYSSPSFSGPPGYSTYSTPPSSPYSPATPPSKAGLKLYKGGQFTPGGGRAPTGGCYMSPSPGFSSRSSRSSSGGTFYKGGQFTPGGGRAPKGGCWK</sequence>
<feature type="compositionally biased region" description="Low complexity" evidence="2">
    <location>
        <begin position="627"/>
        <end position="644"/>
    </location>
</feature>
<feature type="compositionally biased region" description="Low complexity" evidence="2">
    <location>
        <begin position="683"/>
        <end position="699"/>
    </location>
</feature>
<name>A0A7D9E563_PARCT</name>
<dbReference type="Pfam" id="PF02263">
    <property type="entry name" value="GBP"/>
    <property type="match status" value="1"/>
</dbReference>
<evidence type="ECO:0000313" key="3">
    <source>
        <dbReference type="EMBL" id="CAB4000843.1"/>
    </source>
</evidence>
<feature type="coiled-coil region" evidence="1">
    <location>
        <begin position="574"/>
        <end position="611"/>
    </location>
</feature>
<dbReference type="Gene3D" id="3.40.50.300">
    <property type="entry name" value="P-loop containing nucleotide triphosphate hydrolases"/>
    <property type="match status" value="1"/>
</dbReference>
<dbReference type="PANTHER" id="PTHR10751">
    <property type="entry name" value="GUANYLATE BINDING PROTEIN"/>
    <property type="match status" value="1"/>
</dbReference>
<feature type="compositionally biased region" description="Gly residues" evidence="2">
    <location>
        <begin position="707"/>
        <end position="721"/>
    </location>
</feature>
<feature type="compositionally biased region" description="Polar residues" evidence="2">
    <location>
        <begin position="617"/>
        <end position="626"/>
    </location>
</feature>
<feature type="compositionally biased region" description="Pro residues" evidence="2">
    <location>
        <begin position="645"/>
        <end position="654"/>
    </location>
</feature>
<dbReference type="InterPro" id="IPR027417">
    <property type="entry name" value="P-loop_NTPase"/>
</dbReference>
<dbReference type="AlphaFoldDB" id="A0A7D9E563"/>
<accession>A0A7D9E563</accession>
<keyword evidence="1" id="KW-0175">Coiled coil</keyword>
<comment type="caution">
    <text evidence="3">The sequence shown here is derived from an EMBL/GenBank/DDBJ whole genome shotgun (WGS) entry which is preliminary data.</text>
</comment>
<proteinExistence type="predicted"/>
<dbReference type="EMBL" id="CACRXK020003943">
    <property type="protein sequence ID" value="CAB4000843.1"/>
    <property type="molecule type" value="Genomic_DNA"/>
</dbReference>
<dbReference type="SUPFAM" id="SSF52540">
    <property type="entry name" value="P-loop containing nucleoside triphosphate hydrolases"/>
    <property type="match status" value="1"/>
</dbReference>
<evidence type="ECO:0000256" key="2">
    <source>
        <dbReference type="SAM" id="MobiDB-lite"/>
    </source>
</evidence>
<gene>
    <name evidence="3" type="ORF">PACLA_8A060409</name>
</gene>
<feature type="region of interest" description="Disordered" evidence="2">
    <location>
        <begin position="1"/>
        <end position="27"/>
    </location>
</feature>
<feature type="region of interest" description="Disordered" evidence="2">
    <location>
        <begin position="617"/>
        <end position="721"/>
    </location>
</feature>
<dbReference type="GO" id="GO:0003924">
    <property type="term" value="F:GTPase activity"/>
    <property type="evidence" value="ECO:0007669"/>
    <property type="project" value="InterPro"/>
</dbReference>